<keyword evidence="9" id="KW-1185">Reference proteome</keyword>
<evidence type="ECO:0000256" key="5">
    <source>
        <dbReference type="ARBA" id="ARBA00023002"/>
    </source>
</evidence>
<comment type="similarity">
    <text evidence="2">Belongs to the cytochrome P450 family.</text>
</comment>
<dbReference type="InterPro" id="IPR001128">
    <property type="entry name" value="Cyt_P450"/>
</dbReference>
<organism evidence="8 9">
    <name type="scientific">Didymella pomorum</name>
    <dbReference type="NCBI Taxonomy" id="749634"/>
    <lineage>
        <taxon>Eukaryota</taxon>
        <taxon>Fungi</taxon>
        <taxon>Dikarya</taxon>
        <taxon>Ascomycota</taxon>
        <taxon>Pezizomycotina</taxon>
        <taxon>Dothideomycetes</taxon>
        <taxon>Pleosporomycetidae</taxon>
        <taxon>Pleosporales</taxon>
        <taxon>Pleosporineae</taxon>
        <taxon>Didymellaceae</taxon>
        <taxon>Didymella</taxon>
    </lineage>
</organism>
<dbReference type="InterPro" id="IPR050364">
    <property type="entry name" value="Cytochrome_P450_fung"/>
</dbReference>
<dbReference type="GO" id="GO:0016705">
    <property type="term" value="F:oxidoreductase activity, acting on paired donors, with incorporation or reduction of molecular oxygen"/>
    <property type="evidence" value="ECO:0007669"/>
    <property type="project" value="InterPro"/>
</dbReference>
<proteinExistence type="inferred from homology"/>
<keyword evidence="7" id="KW-0503">Monooxygenase</keyword>
<dbReference type="Proteomes" id="UP001140510">
    <property type="component" value="Unassembled WGS sequence"/>
</dbReference>
<comment type="cofactor">
    <cofactor evidence="1">
        <name>heme</name>
        <dbReference type="ChEBI" id="CHEBI:30413"/>
    </cofactor>
</comment>
<reference evidence="8" key="1">
    <citation type="submission" date="2022-10" db="EMBL/GenBank/DDBJ databases">
        <title>Tapping the CABI collections for fungal endophytes: first genome assemblies for Collariella, Neodidymelliopsis, Ascochyta clinopodiicola, Didymella pomorum, Didymosphaeria variabile, Neocosmospora piperis and Neocucurbitaria cava.</title>
        <authorList>
            <person name="Hill R."/>
        </authorList>
    </citation>
    <scope>NUCLEOTIDE SEQUENCE</scope>
    <source>
        <strain evidence="8">IMI 355091</strain>
    </source>
</reference>
<protein>
    <recommendedName>
        <fullName evidence="10">Cytochrome P450</fullName>
    </recommendedName>
</protein>
<evidence type="ECO:0000256" key="6">
    <source>
        <dbReference type="ARBA" id="ARBA00023004"/>
    </source>
</evidence>
<keyword evidence="5" id="KW-0560">Oxidoreductase</keyword>
<dbReference type="Pfam" id="PF00067">
    <property type="entry name" value="p450"/>
    <property type="match status" value="1"/>
</dbReference>
<dbReference type="GO" id="GO:0020037">
    <property type="term" value="F:heme binding"/>
    <property type="evidence" value="ECO:0007669"/>
    <property type="project" value="InterPro"/>
</dbReference>
<dbReference type="PANTHER" id="PTHR46300">
    <property type="entry name" value="P450, PUTATIVE (EUROFUNG)-RELATED-RELATED"/>
    <property type="match status" value="1"/>
</dbReference>
<sequence length="116" mass="13151">MASLIALLTIVILAITYVIKQRLGRAQLPPGPPRLPLIDNLHQITSKSSWTVFKRWVEEYGPLVSADFGGTVVIIIGDYEIARELLDKRSHVHSYRPRMVMVSELLCKNKHILFVS</sequence>
<dbReference type="PANTHER" id="PTHR46300:SF1">
    <property type="entry name" value="P450, PUTATIVE (EUROFUNG)-RELATED"/>
    <property type="match status" value="1"/>
</dbReference>
<evidence type="ECO:0000256" key="3">
    <source>
        <dbReference type="ARBA" id="ARBA00022617"/>
    </source>
</evidence>
<dbReference type="GO" id="GO:0005506">
    <property type="term" value="F:iron ion binding"/>
    <property type="evidence" value="ECO:0007669"/>
    <property type="project" value="InterPro"/>
</dbReference>
<keyword evidence="6" id="KW-0408">Iron</keyword>
<keyword evidence="4" id="KW-0479">Metal-binding</keyword>
<evidence type="ECO:0000256" key="1">
    <source>
        <dbReference type="ARBA" id="ARBA00001971"/>
    </source>
</evidence>
<dbReference type="SUPFAM" id="SSF48264">
    <property type="entry name" value="Cytochrome P450"/>
    <property type="match status" value="1"/>
</dbReference>
<dbReference type="AlphaFoldDB" id="A0A9W8ZFQ2"/>
<dbReference type="EMBL" id="JAPEVA010000034">
    <property type="protein sequence ID" value="KAJ4405469.1"/>
    <property type="molecule type" value="Genomic_DNA"/>
</dbReference>
<name>A0A9W8ZFQ2_9PLEO</name>
<evidence type="ECO:0000313" key="8">
    <source>
        <dbReference type="EMBL" id="KAJ4405469.1"/>
    </source>
</evidence>
<dbReference type="OrthoDB" id="1055148at2759"/>
<evidence type="ECO:0000313" key="9">
    <source>
        <dbReference type="Proteomes" id="UP001140510"/>
    </source>
</evidence>
<dbReference type="Gene3D" id="1.10.630.10">
    <property type="entry name" value="Cytochrome P450"/>
    <property type="match status" value="1"/>
</dbReference>
<evidence type="ECO:0000256" key="2">
    <source>
        <dbReference type="ARBA" id="ARBA00010617"/>
    </source>
</evidence>
<gene>
    <name evidence="8" type="ORF">N0V91_005209</name>
</gene>
<dbReference type="InterPro" id="IPR036396">
    <property type="entry name" value="Cyt_P450_sf"/>
</dbReference>
<keyword evidence="3" id="KW-0349">Heme</keyword>
<evidence type="ECO:0000256" key="7">
    <source>
        <dbReference type="ARBA" id="ARBA00023033"/>
    </source>
</evidence>
<evidence type="ECO:0008006" key="10">
    <source>
        <dbReference type="Google" id="ProtNLM"/>
    </source>
</evidence>
<comment type="caution">
    <text evidence="8">The sequence shown here is derived from an EMBL/GenBank/DDBJ whole genome shotgun (WGS) entry which is preliminary data.</text>
</comment>
<dbReference type="GO" id="GO:0004497">
    <property type="term" value="F:monooxygenase activity"/>
    <property type="evidence" value="ECO:0007669"/>
    <property type="project" value="UniProtKB-KW"/>
</dbReference>
<evidence type="ECO:0000256" key="4">
    <source>
        <dbReference type="ARBA" id="ARBA00022723"/>
    </source>
</evidence>
<accession>A0A9W8ZFQ2</accession>